<dbReference type="EMBL" id="OU594952">
    <property type="protein sequence ID" value="CAG9279219.1"/>
    <property type="molecule type" value="Genomic_DNA"/>
</dbReference>
<sequence>KPLAKMTARDWRILRENYEIIVKGGKAPPPLRSFREAPTPDLPVLHTALLEAIEQVLRFKEPSPIQRQAIPIGLQRRDLIGIAETGSGKTVAFGVPLCHYLLNLPSRVLESVADAGPLALVMAPTRELALQIDGEFQKLLSRQRLIRTVGIVGGQQIQQQAQELRRGVHIVVGTPGRINECIDMAYMVLNQCCYIVLDEADRMIDMGFAPQIETILDACGGSLKSENEAETYQQEKEDLQKADVARHRLTAMFSATMPPEVERIAKRYLRHPAIVSVGDKDSGKNARIEQRIMFLASVSQKEKVLREQLQDRRFLREKIIVFVNEKKHAEGVGRMVERSGRACVVLHGGKTQEQREENLETFRRGNVVLVATDVAGRGLDIPDVAHVINYDLPTRSIENYTHRIGRTGRAGKEGVATSFITDEDEGIMAPLKAYLESTGNRVPERLARHPAANGNVQNNLIY</sequence>
<accession>A0A8J9S1R7</accession>
<dbReference type="Pfam" id="PF00270">
    <property type="entry name" value="DEAD"/>
    <property type="match status" value="1"/>
</dbReference>
<evidence type="ECO:0000256" key="5">
    <source>
        <dbReference type="ARBA" id="ARBA00022840"/>
    </source>
</evidence>
<dbReference type="PROSITE" id="PS51194">
    <property type="entry name" value="HELICASE_CTER"/>
    <property type="match status" value="1"/>
</dbReference>
<dbReference type="Gene3D" id="3.40.50.300">
    <property type="entry name" value="P-loop containing nucleotide triphosphate hydrolases"/>
    <property type="match status" value="2"/>
</dbReference>
<dbReference type="PROSITE" id="PS00039">
    <property type="entry name" value="DEAD_ATP_HELICASE"/>
    <property type="match status" value="1"/>
</dbReference>
<dbReference type="CDD" id="cd18787">
    <property type="entry name" value="SF2_C_DEAD"/>
    <property type="match status" value="1"/>
</dbReference>
<keyword evidence="3 6" id="KW-0378">Hydrolase</keyword>
<proteinExistence type="inferred from homology"/>
<dbReference type="GO" id="GO:0016787">
    <property type="term" value="F:hydrolase activity"/>
    <property type="evidence" value="ECO:0007669"/>
    <property type="project" value="UniProtKB-KW"/>
</dbReference>
<feature type="domain" description="Helicase C-terminal" evidence="8">
    <location>
        <begin position="297"/>
        <end position="450"/>
    </location>
</feature>
<dbReference type="PROSITE" id="PS51192">
    <property type="entry name" value="HELICASE_ATP_BIND_1"/>
    <property type="match status" value="1"/>
</dbReference>
<organism evidence="9">
    <name type="scientific">Phaeodactylum tricornutum</name>
    <name type="common">Diatom</name>
    <dbReference type="NCBI Taxonomy" id="2850"/>
    <lineage>
        <taxon>Eukaryota</taxon>
        <taxon>Sar</taxon>
        <taxon>Stramenopiles</taxon>
        <taxon>Ochrophyta</taxon>
        <taxon>Bacillariophyta</taxon>
        <taxon>Bacillariophyceae</taxon>
        <taxon>Bacillariophycidae</taxon>
        <taxon>Naviculales</taxon>
        <taxon>Phaeodactylaceae</taxon>
        <taxon>Phaeodactylum</taxon>
    </lineage>
</organism>
<evidence type="ECO:0000259" key="8">
    <source>
        <dbReference type="PROSITE" id="PS51194"/>
    </source>
</evidence>
<evidence type="ECO:0000313" key="9">
    <source>
        <dbReference type="EMBL" id="CAG9279219.1"/>
    </source>
</evidence>
<evidence type="ECO:0000259" key="7">
    <source>
        <dbReference type="PROSITE" id="PS51192"/>
    </source>
</evidence>
<dbReference type="PANTHER" id="PTHR47958">
    <property type="entry name" value="ATP-DEPENDENT RNA HELICASE DBP3"/>
    <property type="match status" value="1"/>
</dbReference>
<dbReference type="GO" id="GO:0003676">
    <property type="term" value="F:nucleic acid binding"/>
    <property type="evidence" value="ECO:0007669"/>
    <property type="project" value="InterPro"/>
</dbReference>
<name>A0A8J9S1R7_PHATR</name>
<dbReference type="SUPFAM" id="SSF52540">
    <property type="entry name" value="P-loop containing nucleoside triphosphate hydrolases"/>
    <property type="match status" value="1"/>
</dbReference>
<gene>
    <name evidence="9" type="ORF">PTTT1_LOCUS9386</name>
</gene>
<dbReference type="EC" id="3.6.4.13" evidence="1"/>
<dbReference type="InterPro" id="IPR027417">
    <property type="entry name" value="P-loop_NTPase"/>
</dbReference>
<evidence type="ECO:0000256" key="2">
    <source>
        <dbReference type="ARBA" id="ARBA00022741"/>
    </source>
</evidence>
<dbReference type="SMART" id="SM00490">
    <property type="entry name" value="HELICc"/>
    <property type="match status" value="1"/>
</dbReference>
<keyword evidence="2 6" id="KW-0547">Nucleotide-binding</keyword>
<dbReference type="Proteomes" id="UP000836788">
    <property type="component" value="Chromosome 11"/>
</dbReference>
<feature type="non-terminal residue" evidence="9">
    <location>
        <position position="1"/>
    </location>
</feature>
<feature type="domain" description="Helicase ATP-binding" evidence="7">
    <location>
        <begin position="70"/>
        <end position="275"/>
    </location>
</feature>
<evidence type="ECO:0000256" key="1">
    <source>
        <dbReference type="ARBA" id="ARBA00012552"/>
    </source>
</evidence>
<keyword evidence="5 6" id="KW-0067">ATP-binding</keyword>
<dbReference type="InterPro" id="IPR001650">
    <property type="entry name" value="Helicase_C-like"/>
</dbReference>
<dbReference type="AlphaFoldDB" id="A0A8J9S1R7"/>
<dbReference type="InterPro" id="IPR014001">
    <property type="entry name" value="Helicase_ATP-bd"/>
</dbReference>
<evidence type="ECO:0000256" key="3">
    <source>
        <dbReference type="ARBA" id="ARBA00022801"/>
    </source>
</evidence>
<dbReference type="GO" id="GO:0003724">
    <property type="term" value="F:RNA helicase activity"/>
    <property type="evidence" value="ECO:0007669"/>
    <property type="project" value="UniProtKB-EC"/>
</dbReference>
<dbReference type="Pfam" id="PF00271">
    <property type="entry name" value="Helicase_C"/>
    <property type="match status" value="1"/>
</dbReference>
<protein>
    <recommendedName>
        <fullName evidence="1">RNA helicase</fullName>
        <ecNumber evidence="1">3.6.4.13</ecNumber>
    </recommendedName>
</protein>
<keyword evidence="4 6" id="KW-0347">Helicase</keyword>
<evidence type="ECO:0000256" key="6">
    <source>
        <dbReference type="RuleBase" id="RU000492"/>
    </source>
</evidence>
<dbReference type="InterPro" id="IPR011545">
    <property type="entry name" value="DEAD/DEAH_box_helicase_dom"/>
</dbReference>
<evidence type="ECO:0000256" key="4">
    <source>
        <dbReference type="ARBA" id="ARBA00022806"/>
    </source>
</evidence>
<dbReference type="SMART" id="SM00487">
    <property type="entry name" value="DEXDc"/>
    <property type="match status" value="1"/>
</dbReference>
<dbReference type="GO" id="GO:0005524">
    <property type="term" value="F:ATP binding"/>
    <property type="evidence" value="ECO:0007669"/>
    <property type="project" value="UniProtKB-KW"/>
</dbReference>
<reference evidence="9" key="1">
    <citation type="submission" date="2022-02" db="EMBL/GenBank/DDBJ databases">
        <authorList>
            <person name="Giguere J D."/>
        </authorList>
    </citation>
    <scope>NUCLEOTIDE SEQUENCE</scope>
    <source>
        <strain evidence="9">CCAP 1055/1</strain>
    </source>
</reference>
<dbReference type="InterPro" id="IPR000629">
    <property type="entry name" value="RNA-helicase_DEAD-box_CS"/>
</dbReference>
<comment type="similarity">
    <text evidence="6">Belongs to the DEAD box helicase family.</text>
</comment>